<dbReference type="PROSITE" id="PS51471">
    <property type="entry name" value="FE2OG_OXY"/>
    <property type="match status" value="1"/>
</dbReference>
<evidence type="ECO:0000256" key="3">
    <source>
        <dbReference type="ARBA" id="ARBA00023002"/>
    </source>
</evidence>
<name>A0A6J0PPN4_ELAGV</name>
<evidence type="ECO:0000313" key="8">
    <source>
        <dbReference type="RefSeq" id="XP_019709537.1"/>
    </source>
</evidence>
<dbReference type="InterPro" id="IPR050231">
    <property type="entry name" value="Iron_ascorbate_oxido_reductase"/>
</dbReference>
<dbReference type="GO" id="GO:0046872">
    <property type="term" value="F:metal ion binding"/>
    <property type="evidence" value="ECO:0007669"/>
    <property type="project" value="UniProtKB-KW"/>
</dbReference>
<evidence type="ECO:0000259" key="6">
    <source>
        <dbReference type="PROSITE" id="PS51471"/>
    </source>
</evidence>
<dbReference type="PANTHER" id="PTHR47990">
    <property type="entry name" value="2-OXOGLUTARATE (2OG) AND FE(II)-DEPENDENT OXYGENASE SUPERFAMILY PROTEIN-RELATED"/>
    <property type="match status" value="1"/>
</dbReference>
<dbReference type="Pfam" id="PF14226">
    <property type="entry name" value="DIOX_N"/>
    <property type="match status" value="1"/>
</dbReference>
<dbReference type="InterPro" id="IPR005123">
    <property type="entry name" value="Oxoglu/Fe-dep_dioxygenase_dom"/>
</dbReference>
<dbReference type="Proteomes" id="UP000504607">
    <property type="component" value="Chromosome 12"/>
</dbReference>
<keyword evidence="3 5" id="KW-0560">Oxidoreductase</keyword>
<reference evidence="8" key="1">
    <citation type="submission" date="2025-08" db="UniProtKB">
        <authorList>
            <consortium name="RefSeq"/>
        </authorList>
    </citation>
    <scope>IDENTIFICATION</scope>
</reference>
<dbReference type="RefSeq" id="XP_019709537.1">
    <property type="nucleotide sequence ID" value="XM_019853978.2"/>
</dbReference>
<evidence type="ECO:0000256" key="5">
    <source>
        <dbReference type="RuleBase" id="RU003682"/>
    </source>
</evidence>
<dbReference type="PROSITE" id="PS51257">
    <property type="entry name" value="PROKAR_LIPOPROTEIN"/>
    <property type="match status" value="1"/>
</dbReference>
<accession>A0A6J0PPN4</accession>
<dbReference type="KEGG" id="egu:105054865"/>
<dbReference type="GO" id="GO:0016491">
    <property type="term" value="F:oxidoreductase activity"/>
    <property type="evidence" value="ECO:0007669"/>
    <property type="project" value="UniProtKB-KW"/>
</dbReference>
<gene>
    <name evidence="8" type="primary">LOC105054865</name>
</gene>
<proteinExistence type="inferred from homology"/>
<dbReference type="Gene3D" id="2.60.120.330">
    <property type="entry name" value="B-lactam Antibiotic, Isopenicillin N Synthase, Chain"/>
    <property type="match status" value="1"/>
</dbReference>
<dbReference type="GeneID" id="105054865"/>
<evidence type="ECO:0000256" key="4">
    <source>
        <dbReference type="ARBA" id="ARBA00023004"/>
    </source>
</evidence>
<keyword evidence="7" id="KW-1185">Reference proteome</keyword>
<evidence type="ECO:0000256" key="1">
    <source>
        <dbReference type="ARBA" id="ARBA00001961"/>
    </source>
</evidence>
<protein>
    <submittedName>
        <fullName evidence="8">Gibberellin 20-oxidase-like protein</fullName>
    </submittedName>
</protein>
<dbReference type="InterPro" id="IPR044861">
    <property type="entry name" value="IPNS-like_FE2OG_OXY"/>
</dbReference>
<dbReference type="InParanoid" id="A0A6J0PPN4"/>
<evidence type="ECO:0000256" key="2">
    <source>
        <dbReference type="ARBA" id="ARBA00022723"/>
    </source>
</evidence>
<dbReference type="AlphaFoldDB" id="A0A6J0PPN4"/>
<sequence>MPKTEHSLQLPFLDLSEPFLPSALSSISQACKDWGFFYITNHGISKDLYQRFHSLSRQVFNLPLDAKLKLGPSSPINTYTPQFIASPFFETLRVSGPDYHASAKKSSDILFGTPETKFCDLVQEYGSKMMELSKKIVVVLLKCLGDGLEFKYLDEFSQCHGYLRINNYTPPEDIEAEDVEGLGMHTDMSCITILYQDATGGLQMRSKEGDWVDLLPNEDALAVNIGDLLQAWSNGQLRSSKHRVILKQPVNRLSVAFFWCFEDEKVILAPEDVLGERKQRIYKPFVCLDYIKFRENTEEGRFDKVGSNINGFASISASNYDENMPT</sequence>
<keyword evidence="2 5" id="KW-0479">Metal-binding</keyword>
<dbReference type="SUPFAM" id="SSF51197">
    <property type="entry name" value="Clavaminate synthase-like"/>
    <property type="match status" value="1"/>
</dbReference>
<comment type="similarity">
    <text evidence="5">Belongs to the iron/ascorbate-dependent oxidoreductase family.</text>
</comment>
<organism evidence="7 8">
    <name type="scientific">Elaeis guineensis var. tenera</name>
    <name type="common">Oil palm</name>
    <dbReference type="NCBI Taxonomy" id="51953"/>
    <lineage>
        <taxon>Eukaryota</taxon>
        <taxon>Viridiplantae</taxon>
        <taxon>Streptophyta</taxon>
        <taxon>Embryophyta</taxon>
        <taxon>Tracheophyta</taxon>
        <taxon>Spermatophyta</taxon>
        <taxon>Magnoliopsida</taxon>
        <taxon>Liliopsida</taxon>
        <taxon>Arecaceae</taxon>
        <taxon>Arecoideae</taxon>
        <taxon>Cocoseae</taxon>
        <taxon>Elaeidinae</taxon>
        <taxon>Elaeis</taxon>
    </lineage>
</organism>
<dbReference type="InterPro" id="IPR026992">
    <property type="entry name" value="DIOX_N"/>
</dbReference>
<dbReference type="InterPro" id="IPR027443">
    <property type="entry name" value="IPNS-like_sf"/>
</dbReference>
<keyword evidence="4 5" id="KW-0408">Iron</keyword>
<dbReference type="OrthoDB" id="288590at2759"/>
<feature type="domain" description="Fe2OG dioxygenase" evidence="6">
    <location>
        <begin position="155"/>
        <end position="262"/>
    </location>
</feature>
<dbReference type="Pfam" id="PF03171">
    <property type="entry name" value="2OG-FeII_Oxy"/>
    <property type="match status" value="1"/>
</dbReference>
<evidence type="ECO:0000313" key="7">
    <source>
        <dbReference type="Proteomes" id="UP000504607"/>
    </source>
</evidence>
<comment type="cofactor">
    <cofactor evidence="1">
        <name>L-ascorbate</name>
        <dbReference type="ChEBI" id="CHEBI:38290"/>
    </cofactor>
</comment>